<dbReference type="PROSITE" id="PS50292">
    <property type="entry name" value="PEROXIDASE_3"/>
    <property type="match status" value="1"/>
</dbReference>
<protein>
    <submittedName>
        <fullName evidence="13">Heme peroxidase</fullName>
    </submittedName>
</protein>
<dbReference type="GO" id="GO:0004601">
    <property type="term" value="F:peroxidase activity"/>
    <property type="evidence" value="ECO:0007669"/>
    <property type="project" value="UniProtKB-KW"/>
</dbReference>
<keyword evidence="7 11" id="KW-1133">Transmembrane helix</keyword>
<dbReference type="CDD" id="cd08760">
    <property type="entry name" value="Cyt_b561_FRRS1_like"/>
    <property type="match status" value="1"/>
</dbReference>
<keyword evidence="14" id="KW-1185">Reference proteome</keyword>
<dbReference type="InterPro" id="IPR019791">
    <property type="entry name" value="Haem_peroxidase_animal"/>
</dbReference>
<evidence type="ECO:0000256" key="4">
    <source>
        <dbReference type="ARBA" id="ARBA00022525"/>
    </source>
</evidence>
<organism evidence="13 14">
    <name type="scientific">Blyttiomyces helicus</name>
    <dbReference type="NCBI Taxonomy" id="388810"/>
    <lineage>
        <taxon>Eukaryota</taxon>
        <taxon>Fungi</taxon>
        <taxon>Fungi incertae sedis</taxon>
        <taxon>Chytridiomycota</taxon>
        <taxon>Chytridiomycota incertae sedis</taxon>
        <taxon>Chytridiomycetes</taxon>
        <taxon>Chytridiomycetes incertae sedis</taxon>
        <taxon>Blyttiomyces</taxon>
    </lineage>
</organism>
<dbReference type="PANTHER" id="PTHR11475">
    <property type="entry name" value="OXIDASE/PEROXIDASE"/>
    <property type="match status" value="1"/>
</dbReference>
<keyword evidence="6" id="KW-0249">Electron transport</keyword>
<feature type="domain" description="DOMON" evidence="12">
    <location>
        <begin position="456"/>
        <end position="582"/>
    </location>
</feature>
<dbReference type="InterPro" id="IPR006593">
    <property type="entry name" value="Cyt_b561/ferric_Rdtase_TM"/>
</dbReference>
<evidence type="ECO:0000256" key="9">
    <source>
        <dbReference type="ARBA" id="ARBA00023180"/>
    </source>
</evidence>
<dbReference type="InterPro" id="IPR010255">
    <property type="entry name" value="Haem_peroxidase_sf"/>
</dbReference>
<keyword evidence="10" id="KW-0408">Iron</keyword>
<keyword evidence="10" id="KW-0479">Metal-binding</keyword>
<reference evidence="14" key="1">
    <citation type="journal article" date="2018" name="Nat. Microbiol.">
        <title>Leveraging single-cell genomics to expand the fungal tree of life.</title>
        <authorList>
            <person name="Ahrendt S.R."/>
            <person name="Quandt C.A."/>
            <person name="Ciobanu D."/>
            <person name="Clum A."/>
            <person name="Salamov A."/>
            <person name="Andreopoulos B."/>
            <person name="Cheng J.F."/>
            <person name="Woyke T."/>
            <person name="Pelin A."/>
            <person name="Henrissat B."/>
            <person name="Reynolds N.K."/>
            <person name="Benny G.L."/>
            <person name="Smith M.E."/>
            <person name="James T.Y."/>
            <person name="Grigoriev I.V."/>
        </authorList>
    </citation>
    <scope>NUCLEOTIDE SEQUENCE [LARGE SCALE GENOMIC DNA]</scope>
</reference>
<feature type="transmembrane region" description="Helical" evidence="11">
    <location>
        <begin position="729"/>
        <end position="749"/>
    </location>
</feature>
<dbReference type="Pfam" id="PF03188">
    <property type="entry name" value="Cytochrom_B561"/>
    <property type="match status" value="1"/>
</dbReference>
<evidence type="ECO:0000256" key="11">
    <source>
        <dbReference type="SAM" id="Phobius"/>
    </source>
</evidence>
<feature type="transmembrane region" description="Helical" evidence="11">
    <location>
        <begin position="755"/>
        <end position="775"/>
    </location>
</feature>
<accession>A0A4P9WP84</accession>
<evidence type="ECO:0000256" key="2">
    <source>
        <dbReference type="ARBA" id="ARBA00004613"/>
    </source>
</evidence>
<dbReference type="SMART" id="SM00664">
    <property type="entry name" value="DoH"/>
    <property type="match status" value="1"/>
</dbReference>
<evidence type="ECO:0000313" key="14">
    <source>
        <dbReference type="Proteomes" id="UP000269721"/>
    </source>
</evidence>
<dbReference type="GO" id="GO:0046872">
    <property type="term" value="F:metal ion binding"/>
    <property type="evidence" value="ECO:0007669"/>
    <property type="project" value="UniProtKB-KW"/>
</dbReference>
<dbReference type="EMBL" id="KZ994197">
    <property type="protein sequence ID" value="RKO93538.1"/>
    <property type="molecule type" value="Genomic_DNA"/>
</dbReference>
<evidence type="ECO:0000256" key="5">
    <source>
        <dbReference type="ARBA" id="ARBA00022692"/>
    </source>
</evidence>
<keyword evidence="10" id="KW-0349">Heme</keyword>
<dbReference type="GO" id="GO:0016020">
    <property type="term" value="C:membrane"/>
    <property type="evidence" value="ECO:0007669"/>
    <property type="project" value="UniProtKB-SubCell"/>
</dbReference>
<evidence type="ECO:0000256" key="6">
    <source>
        <dbReference type="ARBA" id="ARBA00022982"/>
    </source>
</evidence>
<evidence type="ECO:0000256" key="10">
    <source>
        <dbReference type="PIRSR" id="PIRSR619791-2"/>
    </source>
</evidence>
<evidence type="ECO:0000259" key="12">
    <source>
        <dbReference type="PROSITE" id="PS50836"/>
    </source>
</evidence>
<dbReference type="SUPFAM" id="SSF48113">
    <property type="entry name" value="Heme-dependent peroxidases"/>
    <property type="match status" value="1"/>
</dbReference>
<feature type="transmembrane region" description="Helical" evidence="11">
    <location>
        <begin position="665"/>
        <end position="683"/>
    </location>
</feature>
<dbReference type="Proteomes" id="UP000269721">
    <property type="component" value="Unassembled WGS sequence"/>
</dbReference>
<keyword evidence="13" id="KW-0560">Oxidoreductase</keyword>
<keyword evidence="9" id="KW-0325">Glycoprotein</keyword>
<dbReference type="OrthoDB" id="823504at2759"/>
<evidence type="ECO:0000256" key="8">
    <source>
        <dbReference type="ARBA" id="ARBA00023136"/>
    </source>
</evidence>
<keyword evidence="5 11" id="KW-0812">Transmembrane</keyword>
<evidence type="ECO:0000313" key="13">
    <source>
        <dbReference type="EMBL" id="RKO93538.1"/>
    </source>
</evidence>
<dbReference type="InterPro" id="IPR045266">
    <property type="entry name" value="DOH_DOMON"/>
</dbReference>
<keyword evidence="3" id="KW-0813">Transport</keyword>
<sequence>MAVIASLSTLITEKQAFDGWGNNVVNPSWGAARWPYTRLTVPDYDGNDTDLTLALRSTTETANISIPTGDATLDPYSFGNVTIPLFRTNATSIYVDPRTGTNTREYLNQFTSTLDASGLYGNDDNYAAIMIGERGMLKSWFHPVAGELPLVDNSTGIFTLGGPYILCVPTMLLREHNRRARQYAITNPNWTDAQIFNRARRMVISIMQKITLERYYPMILGELPPAYAGYDPNVDPTIDLFWSNVAQRYGHSSLNQVLLRYDEDGQPSIYGHVRLHDAMDVPTVRYILETGIEPFLRGFAMQPENMVDSRIVQEILQGLPDYNTVRRQFNMSEISTWSDLTPDTQIQGILASLYPNISRLDAFIGAMIEPHEGNAIVGPLIAASIKDQLLRIRDGDRFWWENPGVLTSDELAEMNNHSGMGQANPLRVAAPCELFTGISCSPSTASSPEEGMNIMGMLTFKWTLKNAGNNVSAITFILESNSTGWFGFGIGDNMNSPADMYLCIPGPDGVNWTVQDSYSTDFIVPKADILVGGTNNVIDVEDLTATQTASARVLRFTRYLNTGDPHDTVIASGVMPLLFAYGDVPVLGYHGPGNRAHVILDFFDTGSQIIVVTGTDSLPKLKVLHGMMMALAFGVFYPSGIFIARFWHDDTTHKCETKNISVARRLQIIIAALTAIIGTYGDMTFTHSKIGITVATLVLVSTVSGLVVSKAHTRFPLEWSKRMRSLHRYSGYCGYLLGVANGFIGVLDISGNDWSLAYVYAGYVITVIVTLSGFFQISKTRPSLEATDYESSKSSLVRKPDHSPLFTWQEVAVRVRAGAKWLVIENWV</sequence>
<dbReference type="InterPro" id="IPR037120">
    <property type="entry name" value="Haem_peroxidase_sf_animal"/>
</dbReference>
<dbReference type="Gene3D" id="1.20.120.1770">
    <property type="match status" value="1"/>
</dbReference>
<dbReference type="Gene3D" id="1.10.640.10">
    <property type="entry name" value="Haem peroxidase domain superfamily, animal type"/>
    <property type="match status" value="1"/>
</dbReference>
<dbReference type="Pfam" id="PF03351">
    <property type="entry name" value="DOMON"/>
    <property type="match status" value="1"/>
</dbReference>
<dbReference type="InterPro" id="IPR005018">
    <property type="entry name" value="DOMON_domain"/>
</dbReference>
<feature type="transmembrane region" description="Helical" evidence="11">
    <location>
        <begin position="689"/>
        <end position="708"/>
    </location>
</feature>
<dbReference type="PANTHER" id="PTHR11475:SF4">
    <property type="entry name" value="CHORION PEROXIDASE"/>
    <property type="match status" value="1"/>
</dbReference>
<dbReference type="AlphaFoldDB" id="A0A4P9WP84"/>
<proteinExistence type="predicted"/>
<feature type="transmembrane region" description="Helical" evidence="11">
    <location>
        <begin position="623"/>
        <end position="644"/>
    </location>
</feature>
<evidence type="ECO:0000256" key="7">
    <source>
        <dbReference type="ARBA" id="ARBA00022989"/>
    </source>
</evidence>
<dbReference type="PRINTS" id="PR00457">
    <property type="entry name" value="ANPEROXIDASE"/>
</dbReference>
<feature type="binding site" description="axial binding residue" evidence="10">
    <location>
        <position position="251"/>
    </location>
    <ligand>
        <name>heme b</name>
        <dbReference type="ChEBI" id="CHEBI:60344"/>
    </ligand>
    <ligandPart>
        <name>Fe</name>
        <dbReference type="ChEBI" id="CHEBI:18248"/>
    </ligandPart>
</feature>
<feature type="non-terminal residue" evidence="13">
    <location>
        <position position="828"/>
    </location>
</feature>
<dbReference type="SMART" id="SM00665">
    <property type="entry name" value="B561"/>
    <property type="match status" value="1"/>
</dbReference>
<dbReference type="GO" id="GO:0020037">
    <property type="term" value="F:heme binding"/>
    <property type="evidence" value="ECO:0007669"/>
    <property type="project" value="InterPro"/>
</dbReference>
<keyword evidence="4" id="KW-0964">Secreted</keyword>
<dbReference type="PROSITE" id="PS50836">
    <property type="entry name" value="DOMON"/>
    <property type="match status" value="1"/>
</dbReference>
<gene>
    <name evidence="13" type="ORF">BDK51DRAFT_29996</name>
</gene>
<evidence type="ECO:0000256" key="3">
    <source>
        <dbReference type="ARBA" id="ARBA00022448"/>
    </source>
</evidence>
<name>A0A4P9WP84_9FUNG</name>
<keyword evidence="8 11" id="KW-0472">Membrane</keyword>
<dbReference type="Pfam" id="PF03098">
    <property type="entry name" value="An_peroxidase"/>
    <property type="match status" value="2"/>
</dbReference>
<comment type="subcellular location">
    <subcellularLocation>
        <location evidence="1">Membrane</location>
    </subcellularLocation>
    <subcellularLocation>
        <location evidence="2">Secreted</location>
    </subcellularLocation>
</comment>
<dbReference type="CDD" id="cd09631">
    <property type="entry name" value="DOMON_DOH"/>
    <property type="match status" value="1"/>
</dbReference>
<evidence type="ECO:0000256" key="1">
    <source>
        <dbReference type="ARBA" id="ARBA00004370"/>
    </source>
</evidence>
<dbReference type="GO" id="GO:0006979">
    <property type="term" value="P:response to oxidative stress"/>
    <property type="evidence" value="ECO:0007669"/>
    <property type="project" value="InterPro"/>
</dbReference>
<keyword evidence="13" id="KW-0575">Peroxidase</keyword>